<sequence>MVTCKETRAVIIALHKKGITGKDIAASKIAPKSTIYRIIKNFKESGSIAVKKASGHPRKSSKRQDRLLKLIQLRDRGTTSTELAQEWQQAGVSASARTVRRRLLEDGLVSRRAAKKPLLSRKNIRDRLRFCKRYRDWTAADWGKVIFSDESPFRLFGASGKKLVRRRQGGRYHQSCVMPTVKHPETIHVWGCFSAKRVGSLTILPKNTAMNKEWYQHIFRENLLQTIYEQFGDEQCLFQHDGAPCHKAKVITKWLREQNIDILGPWPGNSPDLNPIENLDKQNLTNSDKLQALIMQEWAAISQDVGQKLIDSMPGRIVEVLEKEGAALQILTLCINFMYLLIKAFDTYEMLVIILQYSIVTSDKNI</sequence>
<dbReference type="Pfam" id="PF13384">
    <property type="entry name" value="HTH_23"/>
    <property type="match status" value="1"/>
</dbReference>
<dbReference type="InterPro" id="IPR038717">
    <property type="entry name" value="Tc1-like_DDE_dom"/>
</dbReference>
<dbReference type="AlphaFoldDB" id="A0A674ASK5"/>
<dbReference type="GO" id="GO:0006313">
    <property type="term" value="P:DNA transposition"/>
    <property type="evidence" value="ECO:0007669"/>
    <property type="project" value="InterPro"/>
</dbReference>
<dbReference type="PANTHER" id="PTHR23022:SF135">
    <property type="entry name" value="SI:DKEY-77F5.3"/>
    <property type="match status" value="1"/>
</dbReference>
<dbReference type="PANTHER" id="PTHR23022">
    <property type="entry name" value="TRANSPOSABLE ELEMENT-RELATED"/>
    <property type="match status" value="1"/>
</dbReference>
<accession>A0A674ASK5</accession>
<dbReference type="Pfam" id="PF01498">
    <property type="entry name" value="HTH_Tnp_Tc3_2"/>
    <property type="match status" value="1"/>
</dbReference>
<feature type="domain" description="Transposase Tc1-like" evidence="1">
    <location>
        <begin position="66"/>
        <end position="136"/>
    </location>
</feature>
<proteinExistence type="predicted"/>
<dbReference type="InParanoid" id="A0A674ASK5"/>
<dbReference type="InterPro" id="IPR009057">
    <property type="entry name" value="Homeodomain-like_sf"/>
</dbReference>
<name>A0A674ASK5_SALTR</name>
<protein>
    <recommendedName>
        <fullName evidence="5">Transposase Tc1-like domain-containing protein</fullName>
    </recommendedName>
</protein>
<evidence type="ECO:0000259" key="2">
    <source>
        <dbReference type="Pfam" id="PF13358"/>
    </source>
</evidence>
<dbReference type="Proteomes" id="UP000472277">
    <property type="component" value="Chromosome 9"/>
</dbReference>
<evidence type="ECO:0000313" key="3">
    <source>
        <dbReference type="Ensembl" id="ENSSTUP00000062218.1"/>
    </source>
</evidence>
<organism evidence="3 4">
    <name type="scientific">Salmo trutta</name>
    <name type="common">Brown trout</name>
    <dbReference type="NCBI Taxonomy" id="8032"/>
    <lineage>
        <taxon>Eukaryota</taxon>
        <taxon>Metazoa</taxon>
        <taxon>Chordata</taxon>
        <taxon>Craniata</taxon>
        <taxon>Vertebrata</taxon>
        <taxon>Euteleostomi</taxon>
        <taxon>Actinopterygii</taxon>
        <taxon>Neopterygii</taxon>
        <taxon>Teleostei</taxon>
        <taxon>Protacanthopterygii</taxon>
        <taxon>Salmoniformes</taxon>
        <taxon>Salmonidae</taxon>
        <taxon>Salmoninae</taxon>
        <taxon>Salmo</taxon>
    </lineage>
</organism>
<evidence type="ECO:0000313" key="4">
    <source>
        <dbReference type="Proteomes" id="UP000472277"/>
    </source>
</evidence>
<evidence type="ECO:0008006" key="5">
    <source>
        <dbReference type="Google" id="ProtNLM"/>
    </source>
</evidence>
<dbReference type="Gene3D" id="3.30.420.10">
    <property type="entry name" value="Ribonuclease H-like superfamily/Ribonuclease H"/>
    <property type="match status" value="1"/>
</dbReference>
<dbReference type="Ensembl" id="ENSSTUT00000065631.1">
    <property type="protein sequence ID" value="ENSSTUP00000062218.1"/>
    <property type="gene ID" value="ENSSTUG00000026974.1"/>
</dbReference>
<dbReference type="InterPro" id="IPR002492">
    <property type="entry name" value="Transposase_Tc1-like"/>
</dbReference>
<dbReference type="Gene3D" id="1.10.10.10">
    <property type="entry name" value="Winged helix-like DNA-binding domain superfamily/Winged helix DNA-binding domain"/>
    <property type="match status" value="1"/>
</dbReference>
<feature type="domain" description="Tc1-like transposase DDE" evidence="2">
    <location>
        <begin position="145"/>
        <end position="279"/>
    </location>
</feature>
<dbReference type="Pfam" id="PF13358">
    <property type="entry name" value="DDE_3"/>
    <property type="match status" value="1"/>
</dbReference>
<dbReference type="GeneTree" id="ENSGT01150000286914"/>
<reference evidence="3" key="1">
    <citation type="submission" date="2025-08" db="UniProtKB">
        <authorList>
            <consortium name="Ensembl"/>
        </authorList>
    </citation>
    <scope>IDENTIFICATION</scope>
</reference>
<evidence type="ECO:0000259" key="1">
    <source>
        <dbReference type="Pfam" id="PF01498"/>
    </source>
</evidence>
<keyword evidence="4" id="KW-1185">Reference proteome</keyword>
<dbReference type="OMA" id="IASTEWP"/>
<reference evidence="3" key="2">
    <citation type="submission" date="2025-09" db="UniProtKB">
        <authorList>
            <consortium name="Ensembl"/>
        </authorList>
    </citation>
    <scope>IDENTIFICATION</scope>
</reference>
<dbReference type="SUPFAM" id="SSF46689">
    <property type="entry name" value="Homeodomain-like"/>
    <property type="match status" value="1"/>
</dbReference>
<dbReference type="InterPro" id="IPR036397">
    <property type="entry name" value="RNaseH_sf"/>
</dbReference>
<dbReference type="InterPro" id="IPR052338">
    <property type="entry name" value="Transposase_5"/>
</dbReference>
<dbReference type="GO" id="GO:0003677">
    <property type="term" value="F:DNA binding"/>
    <property type="evidence" value="ECO:0007669"/>
    <property type="project" value="InterPro"/>
</dbReference>
<dbReference type="GO" id="GO:0015074">
    <property type="term" value="P:DNA integration"/>
    <property type="evidence" value="ECO:0007669"/>
    <property type="project" value="InterPro"/>
</dbReference>
<dbReference type="InterPro" id="IPR036388">
    <property type="entry name" value="WH-like_DNA-bd_sf"/>
</dbReference>